<dbReference type="GO" id="GO:0050361">
    <property type="term" value="F:tryptophan 2-monooxygenase activity"/>
    <property type="evidence" value="ECO:0007669"/>
    <property type="project" value="UniProtKB-EC"/>
</dbReference>
<dbReference type="PROSITE" id="PS51318">
    <property type="entry name" value="TAT"/>
    <property type="match status" value="1"/>
</dbReference>
<feature type="domain" description="Amine oxidase" evidence="8">
    <location>
        <begin position="199"/>
        <end position="438"/>
    </location>
</feature>
<dbReference type="RefSeq" id="WP_213367076.1">
    <property type="nucleotide sequence ID" value="NZ_BSFM01000006.1"/>
</dbReference>
<dbReference type="InterPro" id="IPR006311">
    <property type="entry name" value="TAT_signal"/>
</dbReference>
<evidence type="ECO:0000256" key="6">
    <source>
        <dbReference type="ARBA" id="ARBA00047321"/>
    </source>
</evidence>
<dbReference type="PANTHER" id="PTHR10742:SF410">
    <property type="entry name" value="LYSINE-SPECIFIC HISTONE DEMETHYLASE 2"/>
    <property type="match status" value="1"/>
</dbReference>
<feature type="signal peptide" evidence="7">
    <location>
        <begin position="1"/>
        <end position="22"/>
    </location>
</feature>
<evidence type="ECO:0000256" key="7">
    <source>
        <dbReference type="SAM" id="SignalP"/>
    </source>
</evidence>
<reference evidence="9" key="1">
    <citation type="journal article" date="2014" name="Int. J. Syst. Evol. Microbiol.">
        <title>Complete genome sequence of Corynebacterium casei LMG S-19264T (=DSM 44701T), isolated from a smear-ripened cheese.</title>
        <authorList>
            <consortium name="US DOE Joint Genome Institute (JGI-PGF)"/>
            <person name="Walter F."/>
            <person name="Albersmeier A."/>
            <person name="Kalinowski J."/>
            <person name="Ruckert C."/>
        </authorList>
    </citation>
    <scope>NUCLEOTIDE SEQUENCE</scope>
    <source>
        <strain evidence="9">VKM B-2789</strain>
    </source>
</reference>
<keyword evidence="5" id="KW-0073">Auxin biosynthesis</keyword>
<feature type="domain" description="Amine oxidase" evidence="8">
    <location>
        <begin position="44"/>
        <end position="132"/>
    </location>
</feature>
<evidence type="ECO:0000259" key="8">
    <source>
        <dbReference type="Pfam" id="PF01593"/>
    </source>
</evidence>
<dbReference type="InterPro" id="IPR050281">
    <property type="entry name" value="Flavin_monoamine_oxidase"/>
</dbReference>
<sequence length="446" mass="45043">MTRFPRPSRRAFLAGLSAAALAAPALAQSVGTGVDVAIVGAGAAGIAAARKLAAAGRSYVLLEAAARVGGRARTDAALGPAVDLGAVAFSRMDGTLADAAEEAGLPLVAVPASARLFVDGREAPEGDYDAFALALGRVRRDLLAAADAGKDGPAASLVTTRGPWTASVEAVLGPIGCGQALAAVSTLDLARRRPPPDDVTCTLGVGTMLERLAAWTNLRAEAPVTQITNAGRFYALSLRGERSVIRARTVILAVPAAVLASGAIRFNPVLPARLALALRGCPSGAIEQVAFLLPGNPLRLADNETVLAQLGSGPPALLRARIGGSDVHSLRFGAAAARAFSGKGEGGAGEAAAREVAQAFMRSAFSIGELGKAVVSNWSADPLIRGAMAVAAPGQGAQRSLFATPLGRIVFAGEYTTPTGWGTLTGAWNSGEIAAERAIRLTGGPS</sequence>
<organism evidence="9 10">
    <name type="scientific">Ancylobacter defluvii</name>
    <dbReference type="NCBI Taxonomy" id="1282440"/>
    <lineage>
        <taxon>Bacteria</taxon>
        <taxon>Pseudomonadati</taxon>
        <taxon>Pseudomonadota</taxon>
        <taxon>Alphaproteobacteria</taxon>
        <taxon>Hyphomicrobiales</taxon>
        <taxon>Xanthobacteraceae</taxon>
        <taxon>Ancylobacter</taxon>
    </lineage>
</organism>
<dbReference type="EMBL" id="BSFM01000006">
    <property type="protein sequence ID" value="GLK83452.1"/>
    <property type="molecule type" value="Genomic_DNA"/>
</dbReference>
<evidence type="ECO:0000313" key="9">
    <source>
        <dbReference type="EMBL" id="GLK83452.1"/>
    </source>
</evidence>
<keyword evidence="7" id="KW-0732">Signal</keyword>
<proteinExistence type="inferred from homology"/>
<evidence type="ECO:0000256" key="3">
    <source>
        <dbReference type="ARBA" id="ARBA00012535"/>
    </source>
</evidence>
<evidence type="ECO:0000256" key="4">
    <source>
        <dbReference type="ARBA" id="ARBA00017871"/>
    </source>
</evidence>
<evidence type="ECO:0000313" key="10">
    <source>
        <dbReference type="Proteomes" id="UP001143330"/>
    </source>
</evidence>
<dbReference type="InterPro" id="IPR002937">
    <property type="entry name" value="Amino_oxidase"/>
</dbReference>
<accession>A0A9W6JUC7</accession>
<comment type="similarity">
    <text evidence="2">Belongs to the tryptophan 2-monooxygenase family.</text>
</comment>
<dbReference type="GO" id="GO:0009851">
    <property type="term" value="P:auxin biosynthetic process"/>
    <property type="evidence" value="ECO:0007669"/>
    <property type="project" value="UniProtKB-KW"/>
</dbReference>
<dbReference type="Gene3D" id="3.90.660.10">
    <property type="match status" value="1"/>
</dbReference>
<dbReference type="Proteomes" id="UP001143330">
    <property type="component" value="Unassembled WGS sequence"/>
</dbReference>
<feature type="chain" id="PRO_5040921152" description="Tryptophan 2-monooxygenase" evidence="7">
    <location>
        <begin position="23"/>
        <end position="446"/>
    </location>
</feature>
<dbReference type="Pfam" id="PF01593">
    <property type="entry name" value="Amino_oxidase"/>
    <property type="match status" value="2"/>
</dbReference>
<name>A0A9W6JUC7_9HYPH</name>
<comment type="pathway">
    <text evidence="1">Plant hormone metabolism; auxin biosynthesis.</text>
</comment>
<keyword evidence="10" id="KW-1185">Reference proteome</keyword>
<protein>
    <recommendedName>
        <fullName evidence="4">Tryptophan 2-monooxygenase</fullName>
        <ecNumber evidence="3">1.13.12.3</ecNumber>
    </recommendedName>
</protein>
<dbReference type="PANTHER" id="PTHR10742">
    <property type="entry name" value="FLAVIN MONOAMINE OXIDASE"/>
    <property type="match status" value="1"/>
</dbReference>
<dbReference type="EC" id="1.13.12.3" evidence="3"/>
<comment type="catalytic activity">
    <reaction evidence="6">
        <text>L-tryptophan + O2 = indole-3-acetamide + CO2 + H2O</text>
        <dbReference type="Rhea" id="RHEA:16165"/>
        <dbReference type="ChEBI" id="CHEBI:15377"/>
        <dbReference type="ChEBI" id="CHEBI:15379"/>
        <dbReference type="ChEBI" id="CHEBI:16031"/>
        <dbReference type="ChEBI" id="CHEBI:16526"/>
        <dbReference type="ChEBI" id="CHEBI:57912"/>
        <dbReference type="EC" id="1.13.12.3"/>
    </reaction>
</comment>
<dbReference type="Gene3D" id="3.50.50.60">
    <property type="entry name" value="FAD/NAD(P)-binding domain"/>
    <property type="match status" value="2"/>
</dbReference>
<gene>
    <name evidence="9" type="ORF">GCM10017653_15210</name>
</gene>
<evidence type="ECO:0000256" key="1">
    <source>
        <dbReference type="ARBA" id="ARBA00004814"/>
    </source>
</evidence>
<reference evidence="9" key="2">
    <citation type="submission" date="2023-01" db="EMBL/GenBank/DDBJ databases">
        <authorList>
            <person name="Sun Q."/>
            <person name="Evtushenko L."/>
        </authorList>
    </citation>
    <scope>NUCLEOTIDE SEQUENCE</scope>
    <source>
        <strain evidence="9">VKM B-2789</strain>
    </source>
</reference>
<dbReference type="InterPro" id="IPR036188">
    <property type="entry name" value="FAD/NAD-bd_sf"/>
</dbReference>
<dbReference type="AlphaFoldDB" id="A0A9W6JUC7"/>
<dbReference type="SUPFAM" id="SSF51905">
    <property type="entry name" value="FAD/NAD(P)-binding domain"/>
    <property type="match status" value="1"/>
</dbReference>
<evidence type="ECO:0000256" key="2">
    <source>
        <dbReference type="ARBA" id="ARBA00005833"/>
    </source>
</evidence>
<evidence type="ECO:0000256" key="5">
    <source>
        <dbReference type="ARBA" id="ARBA00023070"/>
    </source>
</evidence>
<comment type="caution">
    <text evidence="9">The sequence shown here is derived from an EMBL/GenBank/DDBJ whole genome shotgun (WGS) entry which is preliminary data.</text>
</comment>